<dbReference type="InterPro" id="IPR001460">
    <property type="entry name" value="PCN-bd_Tpept"/>
</dbReference>
<gene>
    <name evidence="17" type="ORF">AS180_05130</name>
</gene>
<dbReference type="PANTHER" id="PTHR30627:SF2">
    <property type="entry name" value="PEPTIDOGLYCAN D,D-TRANSPEPTIDASE MRDA"/>
    <property type="match status" value="1"/>
</dbReference>
<evidence type="ECO:0000256" key="13">
    <source>
        <dbReference type="ARBA" id="ARBA00034000"/>
    </source>
</evidence>
<dbReference type="GO" id="GO:0008360">
    <property type="term" value="P:regulation of cell shape"/>
    <property type="evidence" value="ECO:0007669"/>
    <property type="project" value="UniProtKB-KW"/>
</dbReference>
<evidence type="ECO:0000256" key="6">
    <source>
        <dbReference type="ARBA" id="ARBA00022475"/>
    </source>
</evidence>
<dbReference type="PANTHER" id="PTHR30627">
    <property type="entry name" value="PEPTIDOGLYCAN D,D-TRANSPEPTIDASE"/>
    <property type="match status" value="1"/>
</dbReference>
<evidence type="ECO:0000256" key="5">
    <source>
        <dbReference type="ARBA" id="ARBA00012448"/>
    </source>
</evidence>
<comment type="catalytic activity">
    <reaction evidence="13">
        <text>Preferential cleavage: (Ac)2-L-Lys-D-Ala-|-D-Ala. Also transpeptidation of peptidyl-alanyl moieties that are N-acyl substituents of D-alanine.</text>
        <dbReference type="EC" id="3.4.16.4"/>
    </reaction>
</comment>
<dbReference type="Pfam" id="PF03717">
    <property type="entry name" value="PBP_dimer"/>
    <property type="match status" value="1"/>
</dbReference>
<dbReference type="Proteomes" id="UP000053681">
    <property type="component" value="Unassembled WGS sequence"/>
</dbReference>
<evidence type="ECO:0000313" key="17">
    <source>
        <dbReference type="EMBL" id="KSU88884.1"/>
    </source>
</evidence>
<comment type="caution">
    <text evidence="17">The sequence shown here is derived from an EMBL/GenBank/DDBJ whole genome shotgun (WGS) entry which is preliminary data.</text>
</comment>
<evidence type="ECO:0000256" key="4">
    <source>
        <dbReference type="ARBA" id="ARBA00007171"/>
    </source>
</evidence>
<evidence type="ECO:0000313" key="18">
    <source>
        <dbReference type="Proteomes" id="UP000053681"/>
    </source>
</evidence>
<dbReference type="Pfam" id="PF00905">
    <property type="entry name" value="Transpeptidase"/>
    <property type="match status" value="1"/>
</dbReference>
<keyword evidence="12" id="KW-0961">Cell wall biogenesis/degradation</keyword>
<proteinExistence type="inferred from homology"/>
<dbReference type="EMBL" id="LNQP01000013">
    <property type="protein sequence ID" value="KSU88884.1"/>
    <property type="molecule type" value="Genomic_DNA"/>
</dbReference>
<dbReference type="InterPro" id="IPR050515">
    <property type="entry name" value="Beta-lactam/transpept"/>
</dbReference>
<keyword evidence="9" id="KW-0573">Peptidoglycan synthesis</keyword>
<evidence type="ECO:0000256" key="3">
    <source>
        <dbReference type="ARBA" id="ARBA00004752"/>
    </source>
</evidence>
<evidence type="ECO:0000259" key="16">
    <source>
        <dbReference type="Pfam" id="PF03717"/>
    </source>
</evidence>
<evidence type="ECO:0000256" key="12">
    <source>
        <dbReference type="ARBA" id="ARBA00023316"/>
    </source>
</evidence>
<dbReference type="GO" id="GO:0071972">
    <property type="term" value="F:peptidoglycan L,D-transpeptidase activity"/>
    <property type="evidence" value="ECO:0007669"/>
    <property type="project" value="TreeGrafter"/>
</dbReference>
<evidence type="ECO:0000256" key="9">
    <source>
        <dbReference type="ARBA" id="ARBA00022984"/>
    </source>
</evidence>
<sequence>MKQKKRKRNHVSLRINILFFIVFILFSVLILRLGIVQIVHGESYKREVEKTEDVTVNTPVPRGKMLDRYDRVIVDNKPLNAVTYTRLKGVKQEEKLKIAKSLAKIIDLPVTTNVFGDEDQKSDDKNIVKLTERDLKDYWIATNPEEAKKKITDSDLKKVEQGKLKEEDLYPLQLKRITKKELNTLKDDLEVIAIKSKMETGYELTPQIIKSGLNDQEMAVISEQLSTLPGVDVTTYWDRMYTYDSLLSTLLGNITSADEGLPRENLQYYLSHGYSRNDRVGKSYLEKQYENVLRGQKARIQHVTDRSGNILEEKIVSEGQRGSDLVLTIDMELQKQIEEILTNGLLNAKAAKPGTSKLDRAFIIMMDPHTGEILAMGGKQLVYNDKSSKLEVKDFALGNITTSYEMGSTVKGATILAGLDSGAINLGTVFYDSPMYFKGGDKKQSSHPIGSAGIGRALEQSSNVYMYKTVLSMAGENYVPHGALNIPRKTWDQLRSYYSQFGLGVSTGIELDNETTGMIGSDYSLPGKALDLAIGQYDTYTPLQLVQYTATIANNGYRLKPQLVKEIREPELDTELKGSVQKSVEPEVLNRITMSQEEINAVKAGFRRVMTNGTAKNEFSSEPYKPAGKTGTAETYNQGVAVRNSNLIAYAPYDNPEVAMAVVVPSSYVKGPGHALNRQLGQAALRAYFDLKKKGEQELGEKEKQQEEHNQTND</sequence>
<evidence type="ECO:0000256" key="7">
    <source>
        <dbReference type="ARBA" id="ARBA00022692"/>
    </source>
</evidence>
<dbReference type="Gene3D" id="1.10.10.1230">
    <property type="entry name" value="Penicillin-binding protein, N-terminal non-catalytic domain, head sub-domain"/>
    <property type="match status" value="1"/>
</dbReference>
<evidence type="ECO:0000256" key="1">
    <source>
        <dbReference type="ARBA" id="ARBA00004167"/>
    </source>
</evidence>
<dbReference type="GO" id="GO:0009002">
    <property type="term" value="F:serine-type D-Ala-D-Ala carboxypeptidase activity"/>
    <property type="evidence" value="ECO:0007669"/>
    <property type="project" value="UniProtKB-EC"/>
</dbReference>
<evidence type="ECO:0000256" key="11">
    <source>
        <dbReference type="ARBA" id="ARBA00023136"/>
    </source>
</evidence>
<reference evidence="17 18" key="1">
    <citation type="submission" date="2015-11" db="EMBL/GenBank/DDBJ databases">
        <title>Bacillus caseinolyticus sp nov.</title>
        <authorList>
            <person name="Dastager S.G."/>
            <person name="Mawlankar R."/>
        </authorList>
    </citation>
    <scope>NUCLEOTIDE SEQUENCE [LARGE SCALE GENOMIC DNA]</scope>
    <source>
        <strain evidence="17 18">SGD-V-76</strain>
    </source>
</reference>
<feature type="transmembrane region" description="Helical" evidence="14">
    <location>
        <begin position="12"/>
        <end position="35"/>
    </location>
</feature>
<dbReference type="InterPro" id="IPR012338">
    <property type="entry name" value="Beta-lactam/transpept-like"/>
</dbReference>
<dbReference type="InterPro" id="IPR036138">
    <property type="entry name" value="PBP_dimer_sf"/>
</dbReference>
<feature type="domain" description="Penicillin-binding protein dimerisation" evidence="16">
    <location>
        <begin position="58"/>
        <end position="314"/>
    </location>
</feature>
<dbReference type="InterPro" id="IPR005311">
    <property type="entry name" value="PBP_dimer"/>
</dbReference>
<dbReference type="GO" id="GO:0008658">
    <property type="term" value="F:penicillin binding"/>
    <property type="evidence" value="ECO:0007669"/>
    <property type="project" value="InterPro"/>
</dbReference>
<dbReference type="Gene3D" id="3.40.710.10">
    <property type="entry name" value="DD-peptidase/beta-lactamase superfamily"/>
    <property type="match status" value="1"/>
</dbReference>
<evidence type="ECO:0000256" key="14">
    <source>
        <dbReference type="SAM" id="Phobius"/>
    </source>
</evidence>
<comment type="subcellular location">
    <subcellularLocation>
        <location evidence="2">Cell membrane</location>
    </subcellularLocation>
    <subcellularLocation>
        <location evidence="1">Membrane</location>
        <topology evidence="1">Single-pass membrane protein</topology>
    </subcellularLocation>
</comment>
<keyword evidence="11 14" id="KW-0472">Membrane</keyword>
<dbReference type="GO" id="GO:0009252">
    <property type="term" value="P:peptidoglycan biosynthetic process"/>
    <property type="evidence" value="ECO:0007669"/>
    <property type="project" value="UniProtKB-UniPathway"/>
</dbReference>
<name>A0A0V8JP92_9BACI</name>
<evidence type="ECO:0000259" key="15">
    <source>
        <dbReference type="Pfam" id="PF00905"/>
    </source>
</evidence>
<keyword evidence="18" id="KW-1185">Reference proteome</keyword>
<dbReference type="SUPFAM" id="SSF56519">
    <property type="entry name" value="Penicillin binding protein dimerisation domain"/>
    <property type="match status" value="1"/>
</dbReference>
<dbReference type="SUPFAM" id="SSF56601">
    <property type="entry name" value="beta-lactamase/transpeptidase-like"/>
    <property type="match status" value="1"/>
</dbReference>
<dbReference type="GO" id="GO:0005886">
    <property type="term" value="C:plasma membrane"/>
    <property type="evidence" value="ECO:0007669"/>
    <property type="project" value="UniProtKB-SubCell"/>
</dbReference>
<protein>
    <recommendedName>
        <fullName evidence="5">serine-type D-Ala-D-Ala carboxypeptidase</fullName>
        <ecNumber evidence="5">3.4.16.4</ecNumber>
    </recommendedName>
</protein>
<keyword evidence="10 14" id="KW-1133">Transmembrane helix</keyword>
<dbReference type="UniPathway" id="UPA00219"/>
<evidence type="ECO:0000256" key="2">
    <source>
        <dbReference type="ARBA" id="ARBA00004236"/>
    </source>
</evidence>
<dbReference type="AlphaFoldDB" id="A0A0V8JP92"/>
<accession>A0A0V8JP92</accession>
<dbReference type="Gene3D" id="3.90.1310.10">
    <property type="entry name" value="Penicillin-binding protein 2a (Domain 2)"/>
    <property type="match status" value="1"/>
</dbReference>
<keyword evidence="7 14" id="KW-0812">Transmembrane</keyword>
<dbReference type="EC" id="3.4.16.4" evidence="5"/>
<comment type="similarity">
    <text evidence="4">Belongs to the transpeptidase family.</text>
</comment>
<organism evidence="17 18">
    <name type="scientific">Priestia veravalensis</name>
    <dbReference type="NCBI Taxonomy" id="1414648"/>
    <lineage>
        <taxon>Bacteria</taxon>
        <taxon>Bacillati</taxon>
        <taxon>Bacillota</taxon>
        <taxon>Bacilli</taxon>
        <taxon>Bacillales</taxon>
        <taxon>Bacillaceae</taxon>
        <taxon>Priestia</taxon>
    </lineage>
</organism>
<keyword evidence="6" id="KW-1003">Cell membrane</keyword>
<keyword evidence="8" id="KW-0133">Cell shape</keyword>
<evidence type="ECO:0000256" key="10">
    <source>
        <dbReference type="ARBA" id="ARBA00022989"/>
    </source>
</evidence>
<evidence type="ECO:0000256" key="8">
    <source>
        <dbReference type="ARBA" id="ARBA00022960"/>
    </source>
</evidence>
<dbReference type="GO" id="GO:0071555">
    <property type="term" value="P:cell wall organization"/>
    <property type="evidence" value="ECO:0007669"/>
    <property type="project" value="UniProtKB-KW"/>
</dbReference>
<comment type="pathway">
    <text evidence="3">Cell wall biogenesis; peptidoglycan biosynthesis.</text>
</comment>
<feature type="domain" description="Penicillin-binding protein transpeptidase" evidence="15">
    <location>
        <begin position="362"/>
        <end position="668"/>
    </location>
</feature>
<dbReference type="RefSeq" id="WP_025907631.1">
    <property type="nucleotide sequence ID" value="NZ_KQ758633.1"/>
</dbReference>